<evidence type="ECO:0000313" key="1">
    <source>
        <dbReference type="EMBL" id="MFC5002671.1"/>
    </source>
</evidence>
<comment type="caution">
    <text evidence="1">The sequence shown here is derived from an EMBL/GenBank/DDBJ whole genome shotgun (WGS) entry which is preliminary data.</text>
</comment>
<sequence>MQQVFRVRRDVFDATQQRVGREIVHGVTSLQPVTTAEQINAHARNHWSIESKSHWVRDVGLRRGPPARLPR</sequence>
<dbReference type="Proteomes" id="UP001595912">
    <property type="component" value="Unassembled WGS sequence"/>
</dbReference>
<dbReference type="RefSeq" id="WP_380120972.1">
    <property type="nucleotide sequence ID" value="NZ_JBHSIU010000042.1"/>
</dbReference>
<reference evidence="2" key="1">
    <citation type="journal article" date="2019" name="Int. J. Syst. Evol. Microbiol.">
        <title>The Global Catalogue of Microorganisms (GCM) 10K type strain sequencing project: providing services to taxonomists for standard genome sequencing and annotation.</title>
        <authorList>
            <consortium name="The Broad Institute Genomics Platform"/>
            <consortium name="The Broad Institute Genome Sequencing Center for Infectious Disease"/>
            <person name="Wu L."/>
            <person name="Ma J."/>
        </authorList>
    </citation>
    <scope>NUCLEOTIDE SEQUENCE [LARGE SCALE GENOMIC DNA]</scope>
    <source>
        <strain evidence="2">CGMCC 4.7152</strain>
    </source>
</reference>
<name>A0ABV9W6G7_9ACTN</name>
<gene>
    <name evidence="1" type="ORF">ACFPIJ_33195</name>
</gene>
<dbReference type="EMBL" id="JBHSIU010000042">
    <property type="protein sequence ID" value="MFC5002671.1"/>
    <property type="molecule type" value="Genomic_DNA"/>
</dbReference>
<protein>
    <recommendedName>
        <fullName evidence="3">Transposase IS4-like domain-containing protein</fullName>
    </recommendedName>
</protein>
<proteinExistence type="predicted"/>
<organism evidence="1 2">
    <name type="scientific">Dactylosporangium cerinum</name>
    <dbReference type="NCBI Taxonomy" id="1434730"/>
    <lineage>
        <taxon>Bacteria</taxon>
        <taxon>Bacillati</taxon>
        <taxon>Actinomycetota</taxon>
        <taxon>Actinomycetes</taxon>
        <taxon>Micromonosporales</taxon>
        <taxon>Micromonosporaceae</taxon>
        <taxon>Dactylosporangium</taxon>
    </lineage>
</organism>
<evidence type="ECO:0008006" key="3">
    <source>
        <dbReference type="Google" id="ProtNLM"/>
    </source>
</evidence>
<keyword evidence="2" id="KW-1185">Reference proteome</keyword>
<accession>A0ABV9W6G7</accession>
<evidence type="ECO:0000313" key="2">
    <source>
        <dbReference type="Proteomes" id="UP001595912"/>
    </source>
</evidence>